<dbReference type="SUPFAM" id="SSF50249">
    <property type="entry name" value="Nucleic acid-binding proteins"/>
    <property type="match status" value="2"/>
</dbReference>
<dbReference type="Proteomes" id="UP000594800">
    <property type="component" value="Chromosome"/>
</dbReference>
<dbReference type="PANTHER" id="PTHR46565">
    <property type="entry name" value="COLD SHOCK DOMAIN PROTEIN 2"/>
    <property type="match status" value="1"/>
</dbReference>
<dbReference type="PANTHER" id="PTHR46565:SF20">
    <property type="entry name" value="COLD SHOCK DOMAIN-CONTAINING PROTEIN 4"/>
    <property type="match status" value="1"/>
</dbReference>
<dbReference type="PROSITE" id="PS51857">
    <property type="entry name" value="CSD_2"/>
    <property type="match status" value="2"/>
</dbReference>
<dbReference type="Gene3D" id="2.40.50.140">
    <property type="entry name" value="Nucleic acid-binding proteins"/>
    <property type="match status" value="2"/>
</dbReference>
<protein>
    <submittedName>
        <fullName evidence="2">Cold shock domain-containing protein</fullName>
    </submittedName>
</protein>
<accession>A0A7S9LQQ3</accession>
<dbReference type="Pfam" id="PF00313">
    <property type="entry name" value="CSD"/>
    <property type="match status" value="2"/>
</dbReference>
<dbReference type="InterPro" id="IPR011129">
    <property type="entry name" value="CSD"/>
</dbReference>
<evidence type="ECO:0000313" key="2">
    <source>
        <dbReference type="EMBL" id="QPH53359.1"/>
    </source>
</evidence>
<dbReference type="SMART" id="SM00357">
    <property type="entry name" value="CSP"/>
    <property type="match status" value="2"/>
</dbReference>
<dbReference type="InterPro" id="IPR002059">
    <property type="entry name" value="CSP_DNA-bd"/>
</dbReference>
<organism evidence="2 3">
    <name type="scientific">Pontivivens ytuae</name>
    <dbReference type="NCBI Taxonomy" id="2789856"/>
    <lineage>
        <taxon>Bacteria</taxon>
        <taxon>Pseudomonadati</taxon>
        <taxon>Pseudomonadota</taxon>
        <taxon>Alphaproteobacteria</taxon>
        <taxon>Rhodobacterales</taxon>
        <taxon>Paracoccaceae</taxon>
        <taxon>Pontivivens</taxon>
    </lineage>
</organism>
<keyword evidence="3" id="KW-1185">Reference proteome</keyword>
<gene>
    <name evidence="2" type="ORF">I0K15_16440</name>
</gene>
<evidence type="ECO:0000313" key="3">
    <source>
        <dbReference type="Proteomes" id="UP000594800"/>
    </source>
</evidence>
<dbReference type="InterPro" id="IPR012340">
    <property type="entry name" value="NA-bd_OB-fold"/>
</dbReference>
<reference evidence="2 3" key="1">
    <citation type="submission" date="2020-11" db="EMBL/GenBank/DDBJ databases">
        <title>Description of Pontivivens ytuae sp. nov. isolated from deep sea sediment of Mariana Trench.</title>
        <authorList>
            <person name="Wang Z."/>
            <person name="Sun Q.-L."/>
            <person name="Xu X.-D."/>
            <person name="Tang Y.-Z."/>
            <person name="Zhang J."/>
        </authorList>
    </citation>
    <scope>NUCLEOTIDE SEQUENCE [LARGE SCALE GENOMIC DNA]</scope>
    <source>
        <strain evidence="2 3">MT2928</strain>
    </source>
</reference>
<dbReference type="KEGG" id="poz:I0K15_16440"/>
<dbReference type="AlphaFoldDB" id="A0A7S9LQQ3"/>
<dbReference type="GO" id="GO:0003676">
    <property type="term" value="F:nucleic acid binding"/>
    <property type="evidence" value="ECO:0007669"/>
    <property type="project" value="InterPro"/>
</dbReference>
<name>A0A7S9LQQ3_9RHOB</name>
<sequence length="167" mass="18281">MVKYMVSGQVKWYDTTRGFGFMVAEDGAGDVMIHASVLKAAGLRELFEGGAITVEVEETEKGRMASAVVEVEQPEEPAHGPLGAVIDIPAASEIEYVPARVKWFDRVKGFGFLNVFGDSEDVFVHMETLRRCGIADLQSNEAVAAHIGDGPRGRMVMYVRNWDTVVS</sequence>
<evidence type="ECO:0000259" key="1">
    <source>
        <dbReference type="PROSITE" id="PS51857"/>
    </source>
</evidence>
<dbReference type="CDD" id="cd04458">
    <property type="entry name" value="CSP_CDS"/>
    <property type="match status" value="2"/>
</dbReference>
<feature type="domain" description="CSD" evidence="1">
    <location>
        <begin position="96"/>
        <end position="163"/>
    </location>
</feature>
<dbReference type="GO" id="GO:0005829">
    <property type="term" value="C:cytosol"/>
    <property type="evidence" value="ECO:0007669"/>
    <property type="project" value="UniProtKB-ARBA"/>
</dbReference>
<feature type="domain" description="CSD" evidence="1">
    <location>
        <begin position="5"/>
        <end position="70"/>
    </location>
</feature>
<dbReference type="EMBL" id="CP064942">
    <property type="protein sequence ID" value="QPH53359.1"/>
    <property type="molecule type" value="Genomic_DNA"/>
</dbReference>
<dbReference type="PRINTS" id="PR00050">
    <property type="entry name" value="COLDSHOCK"/>
</dbReference>
<proteinExistence type="predicted"/>